<accession>A0A1T0AVY5</accession>
<keyword evidence="3" id="KW-1185">Reference proteome</keyword>
<name>A0A1T0AVY5_9PAST</name>
<dbReference type="EMBL" id="MUYB01000044">
    <property type="protein sequence ID" value="OOS01660.1"/>
    <property type="molecule type" value="Genomic_DNA"/>
</dbReference>
<gene>
    <name evidence="2" type="ORF">B0188_09575</name>
</gene>
<evidence type="ECO:0000313" key="2">
    <source>
        <dbReference type="EMBL" id="OOS01660.1"/>
    </source>
</evidence>
<evidence type="ECO:0000256" key="1">
    <source>
        <dbReference type="SAM" id="MobiDB-lite"/>
    </source>
</evidence>
<dbReference type="STRING" id="123822.B0188_09575"/>
<feature type="compositionally biased region" description="Basic and acidic residues" evidence="1">
    <location>
        <begin position="211"/>
        <end position="232"/>
    </location>
</feature>
<comment type="caution">
    <text evidence="2">The sequence shown here is derived from an EMBL/GenBank/DDBJ whole genome shotgun (WGS) entry which is preliminary data.</text>
</comment>
<dbReference type="Proteomes" id="UP000190023">
    <property type="component" value="Unassembled WGS sequence"/>
</dbReference>
<feature type="region of interest" description="Disordered" evidence="1">
    <location>
        <begin position="210"/>
        <end position="232"/>
    </location>
</feature>
<organism evidence="2 3">
    <name type="scientific">[Haemophilus] felis</name>
    <dbReference type="NCBI Taxonomy" id="123822"/>
    <lineage>
        <taxon>Bacteria</taxon>
        <taxon>Pseudomonadati</taxon>
        <taxon>Pseudomonadota</taxon>
        <taxon>Gammaproteobacteria</taxon>
        <taxon>Pasteurellales</taxon>
        <taxon>Pasteurellaceae</taxon>
    </lineage>
</organism>
<proteinExistence type="predicted"/>
<protein>
    <submittedName>
        <fullName evidence="2">Uncharacterized protein</fullName>
    </submittedName>
</protein>
<evidence type="ECO:0000313" key="3">
    <source>
        <dbReference type="Proteomes" id="UP000190023"/>
    </source>
</evidence>
<sequence length="232" mass="25102">MENNFFDVVVNNPQVDWFAKGEGENRLKKVNDDTINQLKQEYPIAYAVMENGVVIATETGKVILVAREAVIEVAPFLLTGGGAISISPALWGQLTKFAVTHPKLTEAVISGTVSTAYDIKNGEASLEKTGMNYVMGRINAGKTVPQQLAIGLISTAIEETNNKENTNKDIAIKLVSEPVGTIGSVITDKSLSKVGAGSLTKQVLSNVASQEVKEKFKEKSEKMDKKMNRESK</sequence>
<reference evidence="2 3" key="1">
    <citation type="submission" date="2017-02" db="EMBL/GenBank/DDBJ databases">
        <title>Draft genome sequence of Haemophilus felis CCUG 31170 type strain.</title>
        <authorList>
            <person name="Engstrom-Jakobsson H."/>
            <person name="Salva-Serra F."/>
            <person name="Thorell K."/>
            <person name="Gonzales-Siles L."/>
            <person name="Karlsson R."/>
            <person name="Boulund F."/>
            <person name="Engstrand L."/>
            <person name="Kristiansson E."/>
            <person name="Moore E."/>
        </authorList>
    </citation>
    <scope>NUCLEOTIDE SEQUENCE [LARGE SCALE GENOMIC DNA]</scope>
    <source>
        <strain evidence="2 3">CCUG 31170</strain>
    </source>
</reference>
<dbReference type="AlphaFoldDB" id="A0A1T0AVY5"/>